<dbReference type="OrthoDB" id="5852094at2759"/>
<feature type="compositionally biased region" description="Basic and acidic residues" evidence="1">
    <location>
        <begin position="467"/>
        <end position="498"/>
    </location>
</feature>
<feature type="region of interest" description="Disordered" evidence="1">
    <location>
        <begin position="303"/>
        <end position="327"/>
    </location>
</feature>
<evidence type="ECO:0000313" key="3">
    <source>
        <dbReference type="Proteomes" id="UP000746747"/>
    </source>
</evidence>
<comment type="caution">
    <text evidence="2">The sequence shown here is derived from an EMBL/GenBank/DDBJ whole genome shotgun (WGS) entry which is preliminary data.</text>
</comment>
<gene>
    <name evidence="2" type="ORF">CJOHNSTONI_LOCUS3334</name>
</gene>
<sequence>METNKVPTSTSTTVSATSAAINPLFDPVALQAAYLAAAQLHNQLQQNSHLATTVNATALPSTITTANTNDIHATLHKATTPPSSPACLSSLFVGNDRLYSLLPPQLQSSLKQQQRNFLQQQQQQSINTSLAHHCSAFSPINTDLPGASITTAPSLLTQPSSLPPIPPVPPIASSQQSLDLLLMQMQMATAAAGFFPAAFNVLPPVTAAALGLLAPQFRMLQLGDPNFSPYSVPANANGVFTPDVMSKDTGDTTAIERSLLQAQINLLANGSSLSSAVSEQTCSSGTISHMSLNGIASSLVQQLNPPLNHNSSHNNSNSSKQQRIQMKRPYDEMSILRSLCSENHTTERETEVICGKRSRVGANDESGRRSLQKSTKACNSGKNQQQCLVELDNKDLLDGSSKINKEKCTISGLFDQNSPDRHHPVNHRPPAMEARFLECMAAIALHSNIPLPTKKENMIRSTSVNESRVEENDINGKSEKQKQSTRNTESENSSRTELKSIPSPDRPIFSENAAATTITSNENENKKCWPNSAIDEELCKELENYKDSDVPVIHAFVLPAKLSNSASSSVSDEKYSQDSSCTVVPESVAVPVPILNTLLDRILQTMLDS</sequence>
<proteinExistence type="predicted"/>
<keyword evidence="3" id="KW-1185">Reference proteome</keyword>
<evidence type="ECO:0000256" key="1">
    <source>
        <dbReference type="SAM" id="MobiDB-lite"/>
    </source>
</evidence>
<protein>
    <submittedName>
        <fullName evidence="2">Uncharacterized protein</fullName>
    </submittedName>
</protein>
<organism evidence="2 3">
    <name type="scientific">Cercopithifilaria johnstoni</name>
    <dbReference type="NCBI Taxonomy" id="2874296"/>
    <lineage>
        <taxon>Eukaryota</taxon>
        <taxon>Metazoa</taxon>
        <taxon>Ecdysozoa</taxon>
        <taxon>Nematoda</taxon>
        <taxon>Chromadorea</taxon>
        <taxon>Rhabditida</taxon>
        <taxon>Spirurina</taxon>
        <taxon>Spiruromorpha</taxon>
        <taxon>Filarioidea</taxon>
        <taxon>Onchocercidae</taxon>
        <taxon>Cercopithifilaria</taxon>
    </lineage>
</organism>
<feature type="region of interest" description="Disordered" evidence="1">
    <location>
        <begin position="360"/>
        <end position="383"/>
    </location>
</feature>
<accession>A0A8J2M3T4</accession>
<dbReference type="Proteomes" id="UP000746747">
    <property type="component" value="Unassembled WGS sequence"/>
</dbReference>
<feature type="compositionally biased region" description="Polar residues" evidence="1">
    <location>
        <begin position="372"/>
        <end position="383"/>
    </location>
</feature>
<dbReference type="AlphaFoldDB" id="A0A8J2M3T4"/>
<evidence type="ECO:0000313" key="2">
    <source>
        <dbReference type="EMBL" id="CAG9533076.1"/>
    </source>
</evidence>
<name>A0A8J2M3T4_9BILA</name>
<feature type="compositionally biased region" description="Low complexity" evidence="1">
    <location>
        <begin position="303"/>
        <end position="319"/>
    </location>
</feature>
<reference evidence="2" key="1">
    <citation type="submission" date="2021-09" db="EMBL/GenBank/DDBJ databases">
        <authorList>
            <consortium name="Pathogen Informatics"/>
        </authorList>
    </citation>
    <scope>NUCLEOTIDE SEQUENCE</scope>
</reference>
<dbReference type="EMBL" id="CAKAEH010001193">
    <property type="protein sequence ID" value="CAG9533076.1"/>
    <property type="molecule type" value="Genomic_DNA"/>
</dbReference>
<feature type="region of interest" description="Disordered" evidence="1">
    <location>
        <begin position="454"/>
        <end position="509"/>
    </location>
</feature>